<dbReference type="InterPro" id="IPR015424">
    <property type="entry name" value="PyrdxlP-dep_Trfase"/>
</dbReference>
<comment type="subunit">
    <text evidence="4">Homotetramer.</text>
</comment>
<feature type="signal peptide" evidence="8">
    <location>
        <begin position="1"/>
        <end position="18"/>
    </location>
</feature>
<dbReference type="InterPro" id="IPR005814">
    <property type="entry name" value="Aminotrans_3"/>
</dbReference>
<dbReference type="Proteomes" id="UP001163823">
    <property type="component" value="Chromosome 9"/>
</dbReference>
<feature type="chain" id="PRO_5042170833" description="alanine--glyoxylate transaminase" evidence="8">
    <location>
        <begin position="19"/>
        <end position="169"/>
    </location>
</feature>
<evidence type="ECO:0000313" key="9">
    <source>
        <dbReference type="EMBL" id="KAJ7956886.1"/>
    </source>
</evidence>
<evidence type="ECO:0000256" key="2">
    <source>
        <dbReference type="ARBA" id="ARBA00004173"/>
    </source>
</evidence>
<evidence type="ECO:0000256" key="6">
    <source>
        <dbReference type="ARBA" id="ARBA00022576"/>
    </source>
</evidence>
<dbReference type="GO" id="GO:0005739">
    <property type="term" value="C:mitochondrion"/>
    <property type="evidence" value="ECO:0007669"/>
    <property type="project" value="UniProtKB-SubCell"/>
</dbReference>
<name>A0AAD7LEU6_QUISA</name>
<evidence type="ECO:0000256" key="1">
    <source>
        <dbReference type="ARBA" id="ARBA00001933"/>
    </source>
</evidence>
<reference evidence="9" key="1">
    <citation type="journal article" date="2023" name="Science">
        <title>Elucidation of the pathway for biosynthesis of saponin adjuvants from the soapbark tree.</title>
        <authorList>
            <person name="Reed J."/>
            <person name="Orme A."/>
            <person name="El-Demerdash A."/>
            <person name="Owen C."/>
            <person name="Martin L.B.B."/>
            <person name="Misra R.C."/>
            <person name="Kikuchi S."/>
            <person name="Rejzek M."/>
            <person name="Martin A.C."/>
            <person name="Harkess A."/>
            <person name="Leebens-Mack J."/>
            <person name="Louveau T."/>
            <person name="Stephenson M.J."/>
            <person name="Osbourn A."/>
        </authorList>
    </citation>
    <scope>NUCLEOTIDE SEQUENCE</scope>
    <source>
        <strain evidence="9">S10</strain>
    </source>
</reference>
<gene>
    <name evidence="9" type="ORF">O6P43_023261</name>
</gene>
<keyword evidence="10" id="KW-1185">Reference proteome</keyword>
<dbReference type="KEGG" id="qsa:O6P43_023261"/>
<dbReference type="PANTHER" id="PTHR45688:SF3">
    <property type="entry name" value="ALANINE--GLYOXYLATE AMINOTRANSFERASE 2, MITOCHONDRIAL"/>
    <property type="match status" value="1"/>
</dbReference>
<evidence type="ECO:0000256" key="8">
    <source>
        <dbReference type="SAM" id="SignalP"/>
    </source>
</evidence>
<dbReference type="EMBL" id="JARAOO010000009">
    <property type="protein sequence ID" value="KAJ7956886.1"/>
    <property type="molecule type" value="Genomic_DNA"/>
</dbReference>
<dbReference type="InterPro" id="IPR015422">
    <property type="entry name" value="PyrdxlP-dep_Trfase_small"/>
</dbReference>
<evidence type="ECO:0000256" key="4">
    <source>
        <dbReference type="ARBA" id="ARBA00011881"/>
    </source>
</evidence>
<dbReference type="GO" id="GO:0009436">
    <property type="term" value="P:glyoxylate catabolic process"/>
    <property type="evidence" value="ECO:0007669"/>
    <property type="project" value="TreeGrafter"/>
</dbReference>
<dbReference type="GO" id="GO:0030170">
    <property type="term" value="F:pyridoxal phosphate binding"/>
    <property type="evidence" value="ECO:0007669"/>
    <property type="project" value="InterPro"/>
</dbReference>
<protein>
    <recommendedName>
        <fullName evidence="5">alanine--glyoxylate transaminase</fullName>
        <ecNumber evidence="5">2.6.1.44</ecNumber>
    </recommendedName>
</protein>
<sequence length="169" mass="18863">MLVALCLLKLHMLFSVFTTIDIPHEEMTGYCRALTMGEKQQGIGNGLPLGVIVTTPEIASVMSQKIQFNTFGGNPVCSTGDLAVLSVLDKEKRQTHCADVGYLLERLRSLKQKHDVTGDVRERGLMVGIELVTDQKEKTTAKAETALLFEKLKRTWSSSWERGTTWKHI</sequence>
<dbReference type="SUPFAM" id="SSF53383">
    <property type="entry name" value="PLP-dependent transferases"/>
    <property type="match status" value="1"/>
</dbReference>
<proteinExistence type="inferred from homology"/>
<evidence type="ECO:0000256" key="5">
    <source>
        <dbReference type="ARBA" id="ARBA00013049"/>
    </source>
</evidence>
<dbReference type="EC" id="2.6.1.44" evidence="5"/>
<keyword evidence="6 9" id="KW-0032">Aminotransferase</keyword>
<comment type="subcellular location">
    <subcellularLocation>
        <location evidence="2">Mitochondrion</location>
    </subcellularLocation>
</comment>
<keyword evidence="8" id="KW-0732">Signal</keyword>
<dbReference type="GO" id="GO:0019481">
    <property type="term" value="P:L-alanine catabolic process, by transamination"/>
    <property type="evidence" value="ECO:0007669"/>
    <property type="project" value="TreeGrafter"/>
</dbReference>
<organism evidence="9 10">
    <name type="scientific">Quillaja saponaria</name>
    <name type="common">Soap bark tree</name>
    <dbReference type="NCBI Taxonomy" id="32244"/>
    <lineage>
        <taxon>Eukaryota</taxon>
        <taxon>Viridiplantae</taxon>
        <taxon>Streptophyta</taxon>
        <taxon>Embryophyta</taxon>
        <taxon>Tracheophyta</taxon>
        <taxon>Spermatophyta</taxon>
        <taxon>Magnoliopsida</taxon>
        <taxon>eudicotyledons</taxon>
        <taxon>Gunneridae</taxon>
        <taxon>Pentapetalae</taxon>
        <taxon>rosids</taxon>
        <taxon>fabids</taxon>
        <taxon>Fabales</taxon>
        <taxon>Quillajaceae</taxon>
        <taxon>Quillaja</taxon>
    </lineage>
</organism>
<comment type="cofactor">
    <cofactor evidence="1">
        <name>pyridoxal 5'-phosphate</name>
        <dbReference type="ChEBI" id="CHEBI:597326"/>
    </cofactor>
</comment>
<keyword evidence="7" id="KW-0808">Transferase</keyword>
<dbReference type="GO" id="GO:0008453">
    <property type="term" value="F:alanine-glyoxylate transaminase activity"/>
    <property type="evidence" value="ECO:0007669"/>
    <property type="project" value="UniProtKB-EC"/>
</dbReference>
<evidence type="ECO:0000256" key="7">
    <source>
        <dbReference type="ARBA" id="ARBA00022679"/>
    </source>
</evidence>
<evidence type="ECO:0000256" key="3">
    <source>
        <dbReference type="ARBA" id="ARBA00008954"/>
    </source>
</evidence>
<dbReference type="PANTHER" id="PTHR45688">
    <property type="match status" value="1"/>
</dbReference>
<dbReference type="Gene3D" id="3.90.1150.10">
    <property type="entry name" value="Aspartate Aminotransferase, domain 1"/>
    <property type="match status" value="1"/>
</dbReference>
<comment type="similarity">
    <text evidence="3">Belongs to the class-III pyridoxal-phosphate-dependent aminotransferase family.</text>
</comment>
<dbReference type="AlphaFoldDB" id="A0AAD7LEU6"/>
<accession>A0AAD7LEU6</accession>
<dbReference type="Pfam" id="PF00202">
    <property type="entry name" value="Aminotran_3"/>
    <property type="match status" value="1"/>
</dbReference>
<comment type="caution">
    <text evidence="9">The sequence shown here is derived from an EMBL/GenBank/DDBJ whole genome shotgun (WGS) entry which is preliminary data.</text>
</comment>
<evidence type="ECO:0000313" key="10">
    <source>
        <dbReference type="Proteomes" id="UP001163823"/>
    </source>
</evidence>